<evidence type="ECO:0000256" key="5">
    <source>
        <dbReference type="RuleBase" id="RU000454"/>
    </source>
</evidence>
<feature type="compositionally biased region" description="Low complexity" evidence="6">
    <location>
        <begin position="221"/>
        <end position="233"/>
    </location>
</feature>
<gene>
    <name evidence="8" type="primary">SUVC09G1510</name>
    <name evidence="8" type="ORF">SUVC_09G1510</name>
</gene>
<dbReference type="PROSITE" id="PS00141">
    <property type="entry name" value="ASP_PROTEASE"/>
    <property type="match status" value="1"/>
</dbReference>
<keyword evidence="5" id="KW-0378">Hydrolase</keyword>
<sequence length="333" mass="35526">MTIQGLGAQNKSSCQHETFMTTKYPVLLDSGTSLLNAPKSIADKMASFVNASYSADEGIYILDCPESTYDVEYTFDFGDLQINVPLTSLILSPETEGGYCGFAVQPTNDSMVLGDVFLSSAYVVFDLDNYKISLAQANWNASNDSKQLVNIPTDGSIPSGKSATAQPWSTNVPFTVTSDIYASAVCKTTLSSPQQTDASSIPQTSIQARNSTTRVVGARSTTTLSKTTQTGVTNQEKSTDIESTTLTPSTPYSDAKSSDSELIIETESLGRKSSSSPTHSTPQTTVDSTATKSSPVISISVGKSINRPTHKTIITETVTKYSTVVINVCKPTF</sequence>
<dbReference type="InterPro" id="IPR001969">
    <property type="entry name" value="Aspartic_peptidase_AS"/>
</dbReference>
<evidence type="ECO:0000256" key="6">
    <source>
        <dbReference type="SAM" id="MobiDB-lite"/>
    </source>
</evidence>
<organism evidence="8 9">
    <name type="scientific">Saccharomyces uvarum</name>
    <name type="common">Yeast</name>
    <name type="synonym">Saccharomyces bayanus var. uvarum</name>
    <dbReference type="NCBI Taxonomy" id="230603"/>
    <lineage>
        <taxon>Eukaryota</taxon>
        <taxon>Fungi</taxon>
        <taxon>Dikarya</taxon>
        <taxon>Ascomycota</taxon>
        <taxon>Saccharomycotina</taxon>
        <taxon>Saccharomycetes</taxon>
        <taxon>Saccharomycetales</taxon>
        <taxon>Saccharomycetaceae</taxon>
        <taxon>Saccharomyces</taxon>
    </lineage>
</organism>
<dbReference type="EMBL" id="OX365920">
    <property type="protein sequence ID" value="CAI4065414.1"/>
    <property type="molecule type" value="Genomic_DNA"/>
</dbReference>
<feature type="compositionally biased region" description="Low complexity" evidence="6">
    <location>
        <begin position="273"/>
        <end position="285"/>
    </location>
</feature>
<dbReference type="PROSITE" id="PS51767">
    <property type="entry name" value="PEPTIDASE_A1"/>
    <property type="match status" value="1"/>
</dbReference>
<feature type="compositionally biased region" description="Polar residues" evidence="6">
    <location>
        <begin position="192"/>
        <end position="214"/>
    </location>
</feature>
<evidence type="ECO:0000313" key="9">
    <source>
        <dbReference type="Proteomes" id="UP001162090"/>
    </source>
</evidence>
<dbReference type="InterPro" id="IPR001461">
    <property type="entry name" value="Aspartic_peptidase_A1"/>
</dbReference>
<dbReference type="Proteomes" id="UP001162090">
    <property type="component" value="Chromosome 9"/>
</dbReference>
<evidence type="ECO:0000256" key="4">
    <source>
        <dbReference type="PIRSR" id="PIRSR601461-2"/>
    </source>
</evidence>
<dbReference type="Gene3D" id="2.40.70.10">
    <property type="entry name" value="Acid Proteases"/>
    <property type="match status" value="1"/>
</dbReference>
<dbReference type="SUPFAM" id="SSF50630">
    <property type="entry name" value="Acid proteases"/>
    <property type="match status" value="1"/>
</dbReference>
<dbReference type="PANTHER" id="PTHR47966:SF65">
    <property type="entry name" value="ASPARTIC-TYPE ENDOPEPTIDASE"/>
    <property type="match status" value="1"/>
</dbReference>
<dbReference type="GO" id="GO:0006508">
    <property type="term" value="P:proteolysis"/>
    <property type="evidence" value="ECO:0007669"/>
    <property type="project" value="UniProtKB-KW"/>
</dbReference>
<name>A0AA35NU46_SACUV</name>
<accession>A0AA35NU46</accession>
<feature type="disulfide bond" evidence="4">
    <location>
        <begin position="64"/>
        <end position="100"/>
    </location>
</feature>
<dbReference type="AlphaFoldDB" id="A0AA35NU46"/>
<dbReference type="InterPro" id="IPR021109">
    <property type="entry name" value="Peptidase_aspartic_dom_sf"/>
</dbReference>
<dbReference type="GO" id="GO:0004190">
    <property type="term" value="F:aspartic-type endopeptidase activity"/>
    <property type="evidence" value="ECO:0007669"/>
    <property type="project" value="UniProtKB-KW"/>
</dbReference>
<dbReference type="InterPro" id="IPR033121">
    <property type="entry name" value="PEPTIDASE_A1"/>
</dbReference>
<feature type="compositionally biased region" description="Polar residues" evidence="6">
    <location>
        <begin position="241"/>
        <end position="252"/>
    </location>
</feature>
<feature type="region of interest" description="Disordered" evidence="6">
    <location>
        <begin position="192"/>
        <end position="293"/>
    </location>
</feature>
<evidence type="ECO:0000313" key="8">
    <source>
        <dbReference type="EMBL" id="CAI4065414.1"/>
    </source>
</evidence>
<keyword evidence="3 5" id="KW-0064">Aspartyl protease</keyword>
<dbReference type="PANTHER" id="PTHR47966">
    <property type="entry name" value="BETA-SITE APP-CLEAVING ENZYME, ISOFORM A-RELATED"/>
    <property type="match status" value="1"/>
</dbReference>
<keyword evidence="5" id="KW-0645">Protease</keyword>
<keyword evidence="2" id="KW-0732">Signal</keyword>
<reference evidence="8" key="1">
    <citation type="submission" date="2022-10" db="EMBL/GenBank/DDBJ databases">
        <authorList>
            <person name="Byrne P K."/>
        </authorList>
    </citation>
    <scope>NUCLEOTIDE SEQUENCE</scope>
    <source>
        <strain evidence="8">CBS7001</strain>
    </source>
</reference>
<evidence type="ECO:0000259" key="7">
    <source>
        <dbReference type="PROSITE" id="PS51767"/>
    </source>
</evidence>
<evidence type="ECO:0000256" key="2">
    <source>
        <dbReference type="ARBA" id="ARBA00022729"/>
    </source>
</evidence>
<comment type="similarity">
    <text evidence="1 5">Belongs to the peptidase A1 family.</text>
</comment>
<proteinExistence type="inferred from homology"/>
<evidence type="ECO:0000256" key="3">
    <source>
        <dbReference type="ARBA" id="ARBA00022750"/>
    </source>
</evidence>
<dbReference type="PRINTS" id="PR00792">
    <property type="entry name" value="PEPSIN"/>
</dbReference>
<protein>
    <recommendedName>
        <fullName evidence="7">Peptidase A1 domain-containing protein</fullName>
    </recommendedName>
</protein>
<evidence type="ECO:0000256" key="1">
    <source>
        <dbReference type="ARBA" id="ARBA00007447"/>
    </source>
</evidence>
<dbReference type="Pfam" id="PF00026">
    <property type="entry name" value="Asp"/>
    <property type="match status" value="1"/>
</dbReference>
<feature type="domain" description="Peptidase A1" evidence="7">
    <location>
        <begin position="1"/>
        <end position="135"/>
    </location>
</feature>
<keyword evidence="4" id="KW-1015">Disulfide bond</keyword>